<evidence type="ECO:0000256" key="2">
    <source>
        <dbReference type="ARBA" id="ARBA00022723"/>
    </source>
</evidence>
<keyword evidence="3" id="KW-0378">Hydrolase</keyword>
<organism evidence="7 8">
    <name type="scientific">Caenimonas terrae</name>
    <dbReference type="NCBI Taxonomy" id="696074"/>
    <lineage>
        <taxon>Bacteria</taxon>
        <taxon>Pseudomonadati</taxon>
        <taxon>Pseudomonadota</taxon>
        <taxon>Betaproteobacteria</taxon>
        <taxon>Burkholderiales</taxon>
        <taxon>Comamonadaceae</taxon>
        <taxon>Caenimonas</taxon>
    </lineage>
</organism>
<feature type="chain" id="PRO_5045456965" evidence="6">
    <location>
        <begin position="29"/>
        <end position="272"/>
    </location>
</feature>
<name>A0ABW0NMP6_9BURK</name>
<keyword evidence="6" id="KW-0732">Signal</keyword>
<dbReference type="Proteomes" id="UP001596037">
    <property type="component" value="Unassembled WGS sequence"/>
</dbReference>
<dbReference type="EMBL" id="JBHSMF010000010">
    <property type="protein sequence ID" value="MFC5500184.1"/>
    <property type="molecule type" value="Genomic_DNA"/>
</dbReference>
<gene>
    <name evidence="7" type="ORF">ACFPOE_21760</name>
</gene>
<keyword evidence="2" id="KW-0479">Metal-binding</keyword>
<dbReference type="InterPro" id="IPR024087">
    <property type="entry name" value="Creatininase-like_sf"/>
</dbReference>
<comment type="caution">
    <text evidence="7">The sequence shown here is derived from an EMBL/GenBank/DDBJ whole genome shotgun (WGS) entry which is preliminary data.</text>
</comment>
<dbReference type="PANTHER" id="PTHR35005:SF1">
    <property type="entry name" value="2-AMINO-5-FORMYLAMINO-6-RIBOSYLAMINOPYRIMIDIN-4(3H)-ONE 5'-MONOPHOSPHATE DEFORMYLASE"/>
    <property type="match status" value="1"/>
</dbReference>
<keyword evidence="4" id="KW-0862">Zinc</keyword>
<dbReference type="RefSeq" id="WP_376852424.1">
    <property type="nucleotide sequence ID" value="NZ_JBHSMF010000010.1"/>
</dbReference>
<dbReference type="SUPFAM" id="SSF102215">
    <property type="entry name" value="Creatininase"/>
    <property type="match status" value="1"/>
</dbReference>
<evidence type="ECO:0000313" key="8">
    <source>
        <dbReference type="Proteomes" id="UP001596037"/>
    </source>
</evidence>
<keyword evidence="8" id="KW-1185">Reference proteome</keyword>
<comment type="similarity">
    <text evidence="5">Belongs to the creatininase superfamily.</text>
</comment>
<dbReference type="Pfam" id="PF02633">
    <property type="entry name" value="Creatininase"/>
    <property type="match status" value="1"/>
</dbReference>
<evidence type="ECO:0000256" key="5">
    <source>
        <dbReference type="ARBA" id="ARBA00024029"/>
    </source>
</evidence>
<evidence type="ECO:0000256" key="6">
    <source>
        <dbReference type="SAM" id="SignalP"/>
    </source>
</evidence>
<dbReference type="Gene3D" id="3.40.50.10310">
    <property type="entry name" value="Creatininase"/>
    <property type="match status" value="1"/>
</dbReference>
<sequence length="272" mass="28265">MNLTFLRRSAAAALLAALTLAQPLAALAAPGVLLEDMTWTEVRDVVQAGHTTIIIPVGGTEQSGPHMALGKHNFRAAALSARIAAKLGNALVAPVLAYVPEGRITPPAGHMRFPGTISVPDDAFAGILAGAARSFRQAGFLDIVLLGDHGGYQGQLRDLAQRLNREWAGSRAHVHYIGAYYQAASDGFNQALRAKGLTDAQIGVHAGAADTALMLAVDPAKVRADRMQSSGGEAATGIVGDPSRASAALGTIGIDMTVERTVEAIRQAVKTH</sequence>
<evidence type="ECO:0000256" key="4">
    <source>
        <dbReference type="ARBA" id="ARBA00022833"/>
    </source>
</evidence>
<dbReference type="PANTHER" id="PTHR35005">
    <property type="entry name" value="3-DEHYDRO-SCYLLO-INOSOSE HYDROLASE"/>
    <property type="match status" value="1"/>
</dbReference>
<accession>A0ABW0NMP6</accession>
<comment type="cofactor">
    <cofactor evidence="1">
        <name>Zn(2+)</name>
        <dbReference type="ChEBI" id="CHEBI:29105"/>
    </cofactor>
</comment>
<protein>
    <submittedName>
        <fullName evidence="7">Creatininase family protein</fullName>
    </submittedName>
</protein>
<evidence type="ECO:0000256" key="1">
    <source>
        <dbReference type="ARBA" id="ARBA00001947"/>
    </source>
</evidence>
<dbReference type="InterPro" id="IPR003785">
    <property type="entry name" value="Creatininase/forma_Hydrolase"/>
</dbReference>
<evidence type="ECO:0000313" key="7">
    <source>
        <dbReference type="EMBL" id="MFC5500184.1"/>
    </source>
</evidence>
<reference evidence="8" key="1">
    <citation type="journal article" date="2019" name="Int. J. Syst. Evol. Microbiol.">
        <title>The Global Catalogue of Microorganisms (GCM) 10K type strain sequencing project: providing services to taxonomists for standard genome sequencing and annotation.</title>
        <authorList>
            <consortium name="The Broad Institute Genomics Platform"/>
            <consortium name="The Broad Institute Genome Sequencing Center for Infectious Disease"/>
            <person name="Wu L."/>
            <person name="Ma J."/>
        </authorList>
    </citation>
    <scope>NUCLEOTIDE SEQUENCE [LARGE SCALE GENOMIC DNA]</scope>
    <source>
        <strain evidence="8">CCUG 57401</strain>
    </source>
</reference>
<feature type="signal peptide" evidence="6">
    <location>
        <begin position="1"/>
        <end position="28"/>
    </location>
</feature>
<evidence type="ECO:0000256" key="3">
    <source>
        <dbReference type="ARBA" id="ARBA00022801"/>
    </source>
</evidence>
<proteinExistence type="inferred from homology"/>